<comment type="caution">
    <text evidence="2">The sequence shown here is derived from an EMBL/GenBank/DDBJ whole genome shotgun (WGS) entry which is preliminary data.</text>
</comment>
<dbReference type="OrthoDB" id="197676at2759"/>
<name>A0A9P9F6J8_9HYPO</name>
<protein>
    <submittedName>
        <fullName evidence="2">Uncharacterized protein</fullName>
    </submittedName>
</protein>
<dbReference type="AlphaFoldDB" id="A0A9P9F6J8"/>
<feature type="compositionally biased region" description="Polar residues" evidence="1">
    <location>
        <begin position="7"/>
        <end position="24"/>
    </location>
</feature>
<keyword evidence="3" id="KW-1185">Reference proteome</keyword>
<proteinExistence type="predicted"/>
<evidence type="ECO:0000256" key="1">
    <source>
        <dbReference type="SAM" id="MobiDB-lite"/>
    </source>
</evidence>
<organism evidence="2 3">
    <name type="scientific">Dactylonectria macrodidyma</name>
    <dbReference type="NCBI Taxonomy" id="307937"/>
    <lineage>
        <taxon>Eukaryota</taxon>
        <taxon>Fungi</taxon>
        <taxon>Dikarya</taxon>
        <taxon>Ascomycota</taxon>
        <taxon>Pezizomycotina</taxon>
        <taxon>Sordariomycetes</taxon>
        <taxon>Hypocreomycetidae</taxon>
        <taxon>Hypocreales</taxon>
        <taxon>Nectriaceae</taxon>
        <taxon>Dactylonectria</taxon>
    </lineage>
</organism>
<gene>
    <name evidence="2" type="ORF">EDB81DRAFT_791635</name>
</gene>
<accession>A0A9P9F6J8</accession>
<reference evidence="2" key="1">
    <citation type="journal article" date="2021" name="Nat. Commun.">
        <title>Genetic determinants of endophytism in the Arabidopsis root mycobiome.</title>
        <authorList>
            <person name="Mesny F."/>
            <person name="Miyauchi S."/>
            <person name="Thiergart T."/>
            <person name="Pickel B."/>
            <person name="Atanasova L."/>
            <person name="Karlsson M."/>
            <person name="Huettel B."/>
            <person name="Barry K.W."/>
            <person name="Haridas S."/>
            <person name="Chen C."/>
            <person name="Bauer D."/>
            <person name="Andreopoulos W."/>
            <person name="Pangilinan J."/>
            <person name="LaButti K."/>
            <person name="Riley R."/>
            <person name="Lipzen A."/>
            <person name="Clum A."/>
            <person name="Drula E."/>
            <person name="Henrissat B."/>
            <person name="Kohler A."/>
            <person name="Grigoriev I.V."/>
            <person name="Martin F.M."/>
            <person name="Hacquard S."/>
        </authorList>
    </citation>
    <scope>NUCLEOTIDE SEQUENCE</scope>
    <source>
        <strain evidence="2">MPI-CAGE-AT-0147</strain>
    </source>
</reference>
<evidence type="ECO:0000313" key="2">
    <source>
        <dbReference type="EMBL" id="KAH7153587.1"/>
    </source>
</evidence>
<evidence type="ECO:0000313" key="3">
    <source>
        <dbReference type="Proteomes" id="UP000738349"/>
    </source>
</evidence>
<dbReference type="EMBL" id="JAGMUV010000006">
    <property type="protein sequence ID" value="KAH7153587.1"/>
    <property type="molecule type" value="Genomic_DNA"/>
</dbReference>
<feature type="compositionally biased region" description="Basic and acidic residues" evidence="1">
    <location>
        <begin position="76"/>
        <end position="96"/>
    </location>
</feature>
<feature type="region of interest" description="Disordered" evidence="1">
    <location>
        <begin position="1"/>
        <end position="96"/>
    </location>
</feature>
<sequence length="294" mass="34443">MPPPSSSKPISDNSWTNVTSTRLSPQLHKRPLEASELPLEPTPVKQAKVEPSIEELYLKSDPPLKPQLKASDLEFDYDRTQLRDRRPTPGRENRPRLNEFDMNIEEFKTRFSMPWLEKPKRKGPNAYALEVLADPTHAFHHLYVCHKEGPNGRPTYDNAGYQLDWKKVDKWMKPQGYSKRRVMSSMNKASKEAMDLEELLYSVFFVNGKGPDGADAMHVKNYIMDHMSKDLGIPWHQVKLKKNILAWEEKGFPRQDAMTWWHEPNAEEKKRMWKMIEGGILRKDMSFELSDWFF</sequence>
<dbReference type="Proteomes" id="UP000738349">
    <property type="component" value="Unassembled WGS sequence"/>
</dbReference>